<dbReference type="InterPro" id="IPR003423">
    <property type="entry name" value="OMP_efflux"/>
</dbReference>
<keyword evidence="6" id="KW-0472">Membrane</keyword>
<evidence type="ECO:0000256" key="8">
    <source>
        <dbReference type="SAM" id="SignalP"/>
    </source>
</evidence>
<reference evidence="9" key="1">
    <citation type="submission" date="2022-03" db="EMBL/GenBank/DDBJ databases">
        <title>Genome Identification and Characterization of new species Bdellovibrio reynosense LBG001 sp. nov. from a Mexico soil sample.</title>
        <authorList>
            <person name="Camilli A."/>
            <person name="Ajao Y."/>
            <person name="Guo X."/>
        </authorList>
    </citation>
    <scope>NUCLEOTIDE SEQUENCE</scope>
    <source>
        <strain evidence="9">LBG001</strain>
    </source>
</reference>
<dbReference type="Gene3D" id="1.20.1600.10">
    <property type="entry name" value="Outer membrane efflux proteins (OEP)"/>
    <property type="match status" value="1"/>
</dbReference>
<dbReference type="Proteomes" id="UP000830116">
    <property type="component" value="Chromosome"/>
</dbReference>
<evidence type="ECO:0000256" key="3">
    <source>
        <dbReference type="ARBA" id="ARBA00022448"/>
    </source>
</evidence>
<comment type="subcellular location">
    <subcellularLocation>
        <location evidence="1">Cell outer membrane</location>
    </subcellularLocation>
</comment>
<dbReference type="PANTHER" id="PTHR30026">
    <property type="entry name" value="OUTER MEMBRANE PROTEIN TOLC"/>
    <property type="match status" value="1"/>
</dbReference>
<evidence type="ECO:0000256" key="2">
    <source>
        <dbReference type="ARBA" id="ARBA00007613"/>
    </source>
</evidence>
<organism evidence="9 10">
    <name type="scientific">Bdellovibrio reynosensis</name>
    <dbReference type="NCBI Taxonomy" id="2835041"/>
    <lineage>
        <taxon>Bacteria</taxon>
        <taxon>Pseudomonadati</taxon>
        <taxon>Bdellovibrionota</taxon>
        <taxon>Bdellovibrionia</taxon>
        <taxon>Bdellovibrionales</taxon>
        <taxon>Pseudobdellovibrionaceae</taxon>
        <taxon>Bdellovibrio</taxon>
    </lineage>
</organism>
<accession>A0ABY4CAF1</accession>
<evidence type="ECO:0000313" key="10">
    <source>
        <dbReference type="Proteomes" id="UP000830116"/>
    </source>
</evidence>
<dbReference type="InterPro" id="IPR051906">
    <property type="entry name" value="TolC-like"/>
</dbReference>
<feature type="signal peptide" evidence="8">
    <location>
        <begin position="1"/>
        <end position="19"/>
    </location>
</feature>
<evidence type="ECO:0000256" key="4">
    <source>
        <dbReference type="ARBA" id="ARBA00022452"/>
    </source>
</evidence>
<feature type="chain" id="PRO_5047233120" evidence="8">
    <location>
        <begin position="20"/>
        <end position="416"/>
    </location>
</feature>
<keyword evidence="8" id="KW-0732">Signal</keyword>
<dbReference type="PANTHER" id="PTHR30026:SF20">
    <property type="entry name" value="OUTER MEMBRANE PROTEIN TOLC"/>
    <property type="match status" value="1"/>
</dbReference>
<keyword evidence="7" id="KW-0998">Cell outer membrane</keyword>
<keyword evidence="5" id="KW-0812">Transmembrane</keyword>
<evidence type="ECO:0000313" key="9">
    <source>
        <dbReference type="EMBL" id="UOF01902.1"/>
    </source>
</evidence>
<keyword evidence="4" id="KW-1134">Transmembrane beta strand</keyword>
<proteinExistence type="inferred from homology"/>
<evidence type="ECO:0000256" key="7">
    <source>
        <dbReference type="ARBA" id="ARBA00023237"/>
    </source>
</evidence>
<name>A0ABY4CAF1_9BACT</name>
<dbReference type="EMBL" id="CP093442">
    <property type="protein sequence ID" value="UOF01902.1"/>
    <property type="molecule type" value="Genomic_DNA"/>
</dbReference>
<keyword evidence="3" id="KW-0813">Transport</keyword>
<dbReference type="SUPFAM" id="SSF56954">
    <property type="entry name" value="Outer membrane efflux proteins (OEP)"/>
    <property type="match status" value="1"/>
</dbReference>
<gene>
    <name evidence="9" type="ORF">MNR06_02905</name>
</gene>
<sequence length="416" mass="47808">MVRLLTVLFAILIPSAAFAQTVVVSSKNLRTLVETRNERVKAKEFEYQSAKLKVGSWARSYLPTLELYGAQESFKKGTAETKSQPTYGAALNMNLYNGGQDKLTEARHELASERKSYEKAVTLAEQLSEAQAIYWDILYRRDYLILVKQAQELNATNLKSAVRRIQSGVATETDRIEFEMRDIELKQILDEATLAQKNQINMLKLFLGYEEEASLQFSESLEHDHDWQGLIQHSEKNHDFLIKPVELLSEELKIEGKARQRYFLPKLEAYAAYNQFNQREEDPADEGERQETVIGLRLTMNLFDGFKSQRESSALKAEAQAIEMEARFKKRELDLHLHAEMEELNLLHGQVHDAEQNIKHSEKYFKLTQSEYARGVKNSPDMLSASEKLFATQVKMIEIIKKFQVAKAHLLAKLGK</sequence>
<evidence type="ECO:0000256" key="5">
    <source>
        <dbReference type="ARBA" id="ARBA00022692"/>
    </source>
</evidence>
<protein>
    <submittedName>
        <fullName evidence="9">TolC family protein</fullName>
    </submittedName>
</protein>
<dbReference type="Pfam" id="PF02321">
    <property type="entry name" value="OEP"/>
    <property type="match status" value="1"/>
</dbReference>
<keyword evidence="10" id="KW-1185">Reference proteome</keyword>
<evidence type="ECO:0000256" key="6">
    <source>
        <dbReference type="ARBA" id="ARBA00023136"/>
    </source>
</evidence>
<evidence type="ECO:0000256" key="1">
    <source>
        <dbReference type="ARBA" id="ARBA00004442"/>
    </source>
</evidence>
<comment type="similarity">
    <text evidence="2">Belongs to the outer membrane factor (OMF) (TC 1.B.17) family.</text>
</comment>
<dbReference type="RefSeq" id="WP_243538522.1">
    <property type="nucleotide sequence ID" value="NZ_CP093442.1"/>
</dbReference>